<gene>
    <name evidence="2" type="ORF">EDC28_104114</name>
</gene>
<keyword evidence="1" id="KW-0732">Signal</keyword>
<dbReference type="Proteomes" id="UP000268033">
    <property type="component" value="Unassembled WGS sequence"/>
</dbReference>
<reference evidence="2 3" key="1">
    <citation type="submission" date="2018-11" db="EMBL/GenBank/DDBJ databases">
        <title>Genomic Encyclopedia of Type Strains, Phase IV (KMG-IV): sequencing the most valuable type-strain genomes for metagenomic binning, comparative biology and taxonomic classification.</title>
        <authorList>
            <person name="Goeker M."/>
        </authorList>
    </citation>
    <scope>NUCLEOTIDE SEQUENCE [LARGE SCALE GENOMIC DNA]</scope>
    <source>
        <strain evidence="2 3">DSM 21945</strain>
    </source>
</reference>
<dbReference type="STRING" id="584787.GCA_001247655_02553"/>
<dbReference type="EMBL" id="RJUL01000004">
    <property type="protein sequence ID" value="ROQ27464.1"/>
    <property type="molecule type" value="Genomic_DNA"/>
</dbReference>
<organism evidence="2 3">
    <name type="scientific">Gallaecimonas pentaromativorans</name>
    <dbReference type="NCBI Taxonomy" id="584787"/>
    <lineage>
        <taxon>Bacteria</taxon>
        <taxon>Pseudomonadati</taxon>
        <taxon>Pseudomonadota</taxon>
        <taxon>Gammaproteobacteria</taxon>
        <taxon>Enterobacterales</taxon>
        <taxon>Gallaecimonadaceae</taxon>
        <taxon>Gallaecimonas</taxon>
    </lineage>
</organism>
<sequence>MSLSFVRLALYGLAAAACFGAQAADFASWLDRQLLAQPAVIAEQQRLLAARAEADGLAKPLYNPVLSAFGEKNGNDNNVALGLEQTLDWWGQGDSQQQEARLTRVQATLAFDARLQQQKAKVLAAMARFLAAADEQQLAKQQRRYLGTLLALVKKRQVAGDLGVVDAELARLNLSSRLKALADADAAYEEARAELEALLPNASVQKSVELDGYLARLRLPEGEEWLARHPAVALAKARWQLSRQQVETRRRAVKAKPTVGLSAGRDGGSSSVEVGVSIPLNLRNDFQSDVAATGYQALASEAAYQQQYLNQRAAWRAAKGRLASYQRHYRQWQQWREQDVQPRLERFWRQGELATAQYLQGLNALAQSQSDGIALEQQTRLALIDALAQSGQLSVKGVTL</sequence>
<dbReference type="SUPFAM" id="SSF56954">
    <property type="entry name" value="Outer membrane efflux proteins (OEP)"/>
    <property type="match status" value="1"/>
</dbReference>
<proteinExistence type="predicted"/>
<feature type="chain" id="PRO_5018247205" evidence="1">
    <location>
        <begin position="24"/>
        <end position="400"/>
    </location>
</feature>
<dbReference type="RefSeq" id="WP_123421322.1">
    <property type="nucleotide sequence ID" value="NZ_RJUL01000004.1"/>
</dbReference>
<dbReference type="PROSITE" id="PS51257">
    <property type="entry name" value="PROKAR_LIPOPROTEIN"/>
    <property type="match status" value="1"/>
</dbReference>
<dbReference type="AlphaFoldDB" id="A0A3N1P609"/>
<dbReference type="GO" id="GO:0015562">
    <property type="term" value="F:efflux transmembrane transporter activity"/>
    <property type="evidence" value="ECO:0007669"/>
    <property type="project" value="InterPro"/>
</dbReference>
<evidence type="ECO:0000313" key="3">
    <source>
        <dbReference type="Proteomes" id="UP000268033"/>
    </source>
</evidence>
<evidence type="ECO:0000256" key="1">
    <source>
        <dbReference type="SAM" id="SignalP"/>
    </source>
</evidence>
<keyword evidence="3" id="KW-1185">Reference proteome</keyword>
<feature type="signal peptide" evidence="1">
    <location>
        <begin position="1"/>
        <end position="23"/>
    </location>
</feature>
<protein>
    <submittedName>
        <fullName evidence="2">Outer membrane protein TolC</fullName>
    </submittedName>
</protein>
<evidence type="ECO:0000313" key="2">
    <source>
        <dbReference type="EMBL" id="ROQ27464.1"/>
    </source>
</evidence>
<name>A0A3N1P609_9GAMM</name>
<dbReference type="Gene3D" id="1.20.1600.10">
    <property type="entry name" value="Outer membrane efflux proteins (OEP)"/>
    <property type="match status" value="1"/>
</dbReference>
<accession>A0A3N1P609</accession>
<comment type="caution">
    <text evidence="2">The sequence shown here is derived from an EMBL/GenBank/DDBJ whole genome shotgun (WGS) entry which is preliminary data.</text>
</comment>